<sequence>MKKAYQSNIFTLEVSQIYNPTTLGPSIDANLQGYPSSNVEKALPRIWPPNARIWSLVLHNGFKSHAHTDTTRYKMAKVNTKSGGLKGRAIGVQCRNTSTMLFVLMNLLDDKDIVQEFCGSGELLVVLCRPIVLAEKCVGVLLQTGTVPQHRHCPRPIPN</sequence>
<dbReference type="AlphaFoldDB" id="A0A9P4NB72"/>
<name>A0A9P4NB72_9PLEO</name>
<comment type="caution">
    <text evidence="1">The sequence shown here is derived from an EMBL/GenBank/DDBJ whole genome shotgun (WGS) entry which is preliminary data.</text>
</comment>
<gene>
    <name evidence="1" type="ORF">CC78DRAFT_574125</name>
</gene>
<dbReference type="Proteomes" id="UP000800093">
    <property type="component" value="Unassembled WGS sequence"/>
</dbReference>
<dbReference type="EMBL" id="ML986580">
    <property type="protein sequence ID" value="KAF2270014.1"/>
    <property type="molecule type" value="Genomic_DNA"/>
</dbReference>
<reference evidence="2" key="1">
    <citation type="journal article" date="2020" name="Stud. Mycol.">
        <title>101 Dothideomycetes genomes: A test case for predicting lifestyles and emergence of pathogens.</title>
        <authorList>
            <person name="Haridas S."/>
            <person name="Albert R."/>
            <person name="Binder M."/>
            <person name="Bloem J."/>
            <person name="LaButti K."/>
            <person name="Salamov A."/>
            <person name="Andreopoulos B."/>
            <person name="Baker S."/>
            <person name="Barry K."/>
            <person name="Bills G."/>
            <person name="Bluhm B."/>
            <person name="Cannon C."/>
            <person name="Castanera R."/>
            <person name="Culley D."/>
            <person name="Daum C."/>
            <person name="Ezra D."/>
            <person name="Gonzalez J."/>
            <person name="Henrissat B."/>
            <person name="Kuo A."/>
            <person name="Liang C."/>
            <person name="Lipzen A."/>
            <person name="Lutzoni F."/>
            <person name="Magnuson J."/>
            <person name="Mondo S."/>
            <person name="Nolan M."/>
            <person name="Ohm R."/>
            <person name="Pangilinan J."/>
            <person name="Park H.-J."/>
            <person name="Ramirez L."/>
            <person name="Alfaro M."/>
            <person name="Sun H."/>
            <person name="Tritt A."/>
            <person name="Yoshinaga Y."/>
            <person name="Zwiers L.-H."/>
            <person name="Turgeon B."/>
            <person name="Goodwin S."/>
            <person name="Spatafora J."/>
            <person name="Crous P."/>
            <person name="Grigoriev I."/>
        </authorList>
    </citation>
    <scope>NUCLEOTIDE SEQUENCE [LARGE SCALE GENOMIC DNA]</scope>
    <source>
        <strain evidence="2">CBS 304.66</strain>
    </source>
</reference>
<protein>
    <submittedName>
        <fullName evidence="1">Uncharacterized protein</fullName>
    </submittedName>
</protein>
<keyword evidence="2" id="KW-1185">Reference proteome</keyword>
<evidence type="ECO:0000313" key="1">
    <source>
        <dbReference type="EMBL" id="KAF2270014.1"/>
    </source>
</evidence>
<evidence type="ECO:0000313" key="2">
    <source>
        <dbReference type="Proteomes" id="UP000800093"/>
    </source>
</evidence>
<accession>A0A9P4NB72</accession>
<organism evidence="1 2">
    <name type="scientific">Lojkania enalia</name>
    <dbReference type="NCBI Taxonomy" id="147567"/>
    <lineage>
        <taxon>Eukaryota</taxon>
        <taxon>Fungi</taxon>
        <taxon>Dikarya</taxon>
        <taxon>Ascomycota</taxon>
        <taxon>Pezizomycotina</taxon>
        <taxon>Dothideomycetes</taxon>
        <taxon>Pleosporomycetidae</taxon>
        <taxon>Pleosporales</taxon>
        <taxon>Pleosporales incertae sedis</taxon>
        <taxon>Lojkania</taxon>
    </lineage>
</organism>
<proteinExistence type="predicted"/>